<comment type="similarity">
    <text evidence="6">Belongs to the class IV-like SAM-binding methyltransferase superfamily. RNA methyltransferase TrmH family. TrmL subfamily.</text>
</comment>
<keyword evidence="3 6" id="KW-0808">Transferase</keyword>
<keyword evidence="4 6" id="KW-0949">S-adenosyl-L-methionine</keyword>
<dbReference type="EMBL" id="CP138327">
    <property type="protein sequence ID" value="WXT99640.1"/>
    <property type="molecule type" value="Genomic_DNA"/>
</dbReference>
<evidence type="ECO:0000259" key="8">
    <source>
        <dbReference type="Pfam" id="PF00588"/>
    </source>
</evidence>
<protein>
    <recommendedName>
        <fullName evidence="6">tRNA (cytidine(34)-2'-O)-methyltransferase</fullName>
        <ecNumber evidence="6">2.1.1.207</ecNumber>
    </recommendedName>
    <alternativeName>
        <fullName evidence="6">tRNA (cytidine/uridine-2'-O-)-methyltransferase TrmL</fullName>
    </alternativeName>
</protein>
<dbReference type="InterPro" id="IPR029026">
    <property type="entry name" value="tRNA_m1G_MTases_N"/>
</dbReference>
<evidence type="ECO:0000256" key="6">
    <source>
        <dbReference type="HAMAP-Rule" id="MF_01885"/>
    </source>
</evidence>
<comment type="catalytic activity">
    <reaction evidence="6">
        <text>cytidine(34) in tRNA + S-adenosyl-L-methionine = 2'-O-methylcytidine(34) in tRNA + S-adenosyl-L-homocysteine + H(+)</text>
        <dbReference type="Rhea" id="RHEA:43084"/>
        <dbReference type="Rhea" id="RHEA-COMP:10331"/>
        <dbReference type="Rhea" id="RHEA-COMP:10332"/>
        <dbReference type="ChEBI" id="CHEBI:15378"/>
        <dbReference type="ChEBI" id="CHEBI:57856"/>
        <dbReference type="ChEBI" id="CHEBI:59789"/>
        <dbReference type="ChEBI" id="CHEBI:74495"/>
        <dbReference type="ChEBI" id="CHEBI:82748"/>
        <dbReference type="EC" id="2.1.1.207"/>
    </reaction>
</comment>
<dbReference type="GO" id="GO:0042802">
    <property type="term" value="F:identical protein binding"/>
    <property type="evidence" value="ECO:0007669"/>
    <property type="project" value="UniProtKB-ARBA"/>
</dbReference>
<gene>
    <name evidence="6 9" type="primary">trmL</name>
    <name evidence="9" type="ORF">Ctma_0344</name>
</gene>
<dbReference type="InterPro" id="IPR001537">
    <property type="entry name" value="SpoU_MeTrfase"/>
</dbReference>
<name>A0AAU6PF35_9GAMM</name>
<dbReference type="InterPro" id="IPR029028">
    <property type="entry name" value="Alpha/beta_knot_MTases"/>
</dbReference>
<dbReference type="AlphaFoldDB" id="A0AAU6PF35"/>
<comment type="subunit">
    <text evidence="6">Homodimer.</text>
</comment>
<dbReference type="GO" id="GO:0002130">
    <property type="term" value="P:wobble position ribose methylation"/>
    <property type="evidence" value="ECO:0007669"/>
    <property type="project" value="TreeGrafter"/>
</dbReference>
<evidence type="ECO:0000256" key="3">
    <source>
        <dbReference type="ARBA" id="ARBA00022679"/>
    </source>
</evidence>
<reference evidence="9" key="1">
    <citation type="submission" date="2023-10" db="EMBL/GenBank/DDBJ databases">
        <title>The first scallop-associated chemosynthetic bacterial symbiont.</title>
        <authorList>
            <person name="Lin Y.-T."/>
            <person name="Sun J."/>
            <person name="Ip J.C.-H."/>
            <person name="He X."/>
            <person name="Gao Z.-M."/>
            <person name="Perez M."/>
            <person name="Xu T."/>
            <person name="Qian P.-Y."/>
            <person name="Qiu J.-W."/>
        </authorList>
    </citation>
    <scope>NUCLEOTIDE SEQUENCE</scope>
    <source>
        <strain evidence="9">Gill1</strain>
    </source>
</reference>
<comment type="function">
    <text evidence="6">Methylates the ribose at the nucleotide 34 wobble position in the two leucyl isoacceptors tRNA(Leu)(CmAA) and tRNA(Leu)(cmnm5UmAA). Catalyzes the methyl transfer from S-adenosyl-L-methionine to the 2'-OH of the wobble nucleotide.</text>
</comment>
<dbReference type="PANTHER" id="PTHR42971:SF1">
    <property type="entry name" value="TRNA (CYTIDINE(34)-2'-O)-METHYLTRANSFERASE"/>
    <property type="match status" value="1"/>
</dbReference>
<comment type="subcellular location">
    <subcellularLocation>
        <location evidence="6">Cytoplasm</location>
    </subcellularLocation>
</comment>
<dbReference type="PIRSF" id="PIRSF029256">
    <property type="entry name" value="SpoU_TrmH_prd"/>
    <property type="match status" value="1"/>
</dbReference>
<dbReference type="HAMAP" id="MF_01885">
    <property type="entry name" value="tRNA_methyltr_TrmL"/>
    <property type="match status" value="1"/>
</dbReference>
<feature type="binding site" evidence="6 7">
    <location>
        <position position="127"/>
    </location>
    <ligand>
        <name>S-adenosyl-L-methionine</name>
        <dbReference type="ChEBI" id="CHEBI:59789"/>
    </ligand>
</feature>
<keyword evidence="5 6" id="KW-0819">tRNA processing</keyword>
<dbReference type="GO" id="GO:0005737">
    <property type="term" value="C:cytoplasm"/>
    <property type="evidence" value="ECO:0007669"/>
    <property type="project" value="UniProtKB-SubCell"/>
</dbReference>
<feature type="binding site" evidence="6 7">
    <location>
        <position position="78"/>
    </location>
    <ligand>
        <name>S-adenosyl-L-methionine</name>
        <dbReference type="ChEBI" id="CHEBI:59789"/>
    </ligand>
</feature>
<organism evidence="9">
    <name type="scientific">Catillopecten margaritatus gill symbiont</name>
    <dbReference type="NCBI Taxonomy" id="3083288"/>
    <lineage>
        <taxon>Bacteria</taxon>
        <taxon>Pseudomonadati</taxon>
        <taxon>Pseudomonadota</taxon>
        <taxon>Gammaproteobacteria</taxon>
        <taxon>sulfur-oxidizing symbionts</taxon>
    </lineage>
</organism>
<dbReference type="InterPro" id="IPR016914">
    <property type="entry name" value="TrmL"/>
</dbReference>
<evidence type="ECO:0000256" key="5">
    <source>
        <dbReference type="ARBA" id="ARBA00022694"/>
    </source>
</evidence>
<proteinExistence type="inferred from homology"/>
<dbReference type="Pfam" id="PF00588">
    <property type="entry name" value="SpoU_methylase"/>
    <property type="match status" value="1"/>
</dbReference>
<comment type="catalytic activity">
    <reaction evidence="6">
        <text>5-carboxymethylaminomethyluridine(34) in tRNA(Leu) + S-adenosyl-L-methionine = 5-carboxymethylaminomethyl-2'-O-methyluridine(34) in tRNA(Leu) + S-adenosyl-L-homocysteine + H(+)</text>
        <dbReference type="Rhea" id="RHEA:43088"/>
        <dbReference type="Rhea" id="RHEA-COMP:10333"/>
        <dbReference type="Rhea" id="RHEA-COMP:10334"/>
        <dbReference type="ChEBI" id="CHEBI:15378"/>
        <dbReference type="ChEBI" id="CHEBI:57856"/>
        <dbReference type="ChEBI" id="CHEBI:59789"/>
        <dbReference type="ChEBI" id="CHEBI:74508"/>
        <dbReference type="ChEBI" id="CHEBI:74511"/>
        <dbReference type="EC" id="2.1.1.207"/>
    </reaction>
</comment>
<feature type="domain" description="tRNA/rRNA methyltransferase SpoU type" evidence="8">
    <location>
        <begin position="2"/>
        <end position="139"/>
    </location>
</feature>
<evidence type="ECO:0000256" key="4">
    <source>
        <dbReference type="ARBA" id="ARBA00022691"/>
    </source>
</evidence>
<evidence type="ECO:0000256" key="2">
    <source>
        <dbReference type="ARBA" id="ARBA00022603"/>
    </source>
</evidence>
<dbReference type="Gene3D" id="3.40.1280.10">
    <property type="match status" value="1"/>
</dbReference>
<keyword evidence="1 6" id="KW-0963">Cytoplasm</keyword>
<dbReference type="SUPFAM" id="SSF75217">
    <property type="entry name" value="alpha/beta knot"/>
    <property type="match status" value="1"/>
</dbReference>
<dbReference type="FunFam" id="3.40.1280.10:FF:000002">
    <property type="entry name" value="Peptidylprolyl isomerase"/>
    <property type="match status" value="1"/>
</dbReference>
<dbReference type="EC" id="2.1.1.207" evidence="6"/>
<sequence length="153" mass="17193">MLNLVLFEPEIPNNTGSLIRLSANIGAALHLIKPFGFEITDKRLRRAGLDYKELANVTEYENFQDYLDKAKPERIFAVSSKVKTNYAEVKYKDGDSFLFGPETRGLPQEILDKYEGITLPMQAGSRSLNLSNCVSIVAYEAWRQVGFIGAKNV</sequence>
<dbReference type="CDD" id="cd18094">
    <property type="entry name" value="SpoU-like_TrmL"/>
    <property type="match status" value="1"/>
</dbReference>
<keyword evidence="2 6" id="KW-0489">Methyltransferase</keyword>
<dbReference type="PANTHER" id="PTHR42971">
    <property type="entry name" value="TRNA (CYTIDINE(34)-2'-O)-METHYLTRANSFERASE"/>
    <property type="match status" value="1"/>
</dbReference>
<feature type="binding site" evidence="6 7">
    <location>
        <position position="119"/>
    </location>
    <ligand>
        <name>S-adenosyl-L-methionine</name>
        <dbReference type="ChEBI" id="CHEBI:59789"/>
    </ligand>
</feature>
<evidence type="ECO:0000256" key="1">
    <source>
        <dbReference type="ARBA" id="ARBA00022490"/>
    </source>
</evidence>
<dbReference type="GO" id="GO:0008757">
    <property type="term" value="F:S-adenosylmethionine-dependent methyltransferase activity"/>
    <property type="evidence" value="ECO:0007669"/>
    <property type="project" value="UniProtKB-UniRule"/>
</dbReference>
<accession>A0AAU6PF35</accession>
<dbReference type="GO" id="GO:0008175">
    <property type="term" value="F:tRNA methyltransferase activity"/>
    <property type="evidence" value="ECO:0007669"/>
    <property type="project" value="UniProtKB-UniRule"/>
</dbReference>
<evidence type="ECO:0000256" key="7">
    <source>
        <dbReference type="PIRSR" id="PIRSR029256-1"/>
    </source>
</evidence>
<feature type="binding site" evidence="6 7">
    <location>
        <position position="100"/>
    </location>
    <ligand>
        <name>S-adenosyl-L-methionine</name>
        <dbReference type="ChEBI" id="CHEBI:59789"/>
    </ligand>
</feature>
<evidence type="ECO:0000313" key="9">
    <source>
        <dbReference type="EMBL" id="WXT99640.1"/>
    </source>
</evidence>
<dbReference type="GO" id="GO:0003723">
    <property type="term" value="F:RNA binding"/>
    <property type="evidence" value="ECO:0007669"/>
    <property type="project" value="InterPro"/>
</dbReference>